<reference evidence="2" key="1">
    <citation type="journal article" date="2020" name="J. Eukaryot. Microbiol.">
        <title>De novo Sequencing, Assembly and Annotation of the Transcriptome for the Free-Living Testate Amoeba Arcella intermedia.</title>
        <authorList>
            <person name="Ribeiro G.M."/>
            <person name="Porfirio-Sousa A.L."/>
            <person name="Maurer-Alcala X.X."/>
            <person name="Katz L.A."/>
            <person name="Lahr D.J.G."/>
        </authorList>
    </citation>
    <scope>NUCLEOTIDE SEQUENCE</scope>
</reference>
<dbReference type="PANTHER" id="PTHR15323">
    <property type="entry name" value="D123 PROTEIN"/>
    <property type="match status" value="1"/>
</dbReference>
<organism evidence="2">
    <name type="scientific">Arcella intermedia</name>
    <dbReference type="NCBI Taxonomy" id="1963864"/>
    <lineage>
        <taxon>Eukaryota</taxon>
        <taxon>Amoebozoa</taxon>
        <taxon>Tubulinea</taxon>
        <taxon>Elardia</taxon>
        <taxon>Arcellinida</taxon>
        <taxon>Sphaerothecina</taxon>
        <taxon>Arcellidae</taxon>
        <taxon>Arcella</taxon>
    </lineage>
</organism>
<comment type="similarity">
    <text evidence="1">Belongs to the CDC123 family.</text>
</comment>
<proteinExistence type="inferred from homology"/>
<dbReference type="PANTHER" id="PTHR15323:SF6">
    <property type="entry name" value="CELL DIVISION CYCLE PROTEIN 123 HOMOLOG"/>
    <property type="match status" value="1"/>
</dbReference>
<dbReference type="GO" id="GO:0005737">
    <property type="term" value="C:cytoplasm"/>
    <property type="evidence" value="ECO:0007669"/>
    <property type="project" value="TreeGrafter"/>
</dbReference>
<evidence type="ECO:0008006" key="3">
    <source>
        <dbReference type="Google" id="ProtNLM"/>
    </source>
</evidence>
<dbReference type="AlphaFoldDB" id="A0A6B2LBB7"/>
<name>A0A6B2LBB7_9EUKA</name>
<dbReference type="EMBL" id="GIBP01005305">
    <property type="protein sequence ID" value="NDV34274.1"/>
    <property type="molecule type" value="Transcribed_RNA"/>
</dbReference>
<evidence type="ECO:0000256" key="1">
    <source>
        <dbReference type="ARBA" id="ARBA00011047"/>
    </source>
</evidence>
<accession>A0A6B2LBB7</accession>
<sequence>MSLEAAKAIMEGYTKRANNEPWDWKQNDHLTQLAAQIDQLKQGFQTKDIFVRLSSRSPKDAAIGQRGVGIYKEAKKKIVALATELNDTLSTEDNTKLHALYVTGTEALRIQNGEQAIDLFLSSARIQDDLRQYTLHPNQDFNVVVREFANFEVELEFRGFVYAKKLTAITQYNQFCYFPRVVKNKEYLHKVMKQFIEEELVQKVSLNNFVIDIILISDSTDQPYSNLKVYIVEINPFAEFAGEGLFSWTDPHEVAILKGRSPFEFRVVEKPPKDAIKLIDKEWRTFVEADKD</sequence>
<protein>
    <recommendedName>
        <fullName evidence="3">Cell division cycle protein 123</fullName>
    </recommendedName>
</protein>
<dbReference type="InterPro" id="IPR009772">
    <property type="entry name" value="CDC123"/>
</dbReference>
<evidence type="ECO:0000313" key="2">
    <source>
        <dbReference type="EMBL" id="NDV34274.1"/>
    </source>
</evidence>
<dbReference type="Pfam" id="PF07065">
    <property type="entry name" value="D123"/>
    <property type="match status" value="1"/>
</dbReference>